<feature type="region of interest" description="Disordered" evidence="1">
    <location>
        <begin position="76"/>
        <end position="100"/>
    </location>
</feature>
<evidence type="ECO:0000313" key="2">
    <source>
        <dbReference type="EMBL" id="HEB97860.1"/>
    </source>
</evidence>
<dbReference type="Proteomes" id="UP000886251">
    <property type="component" value="Unassembled WGS sequence"/>
</dbReference>
<protein>
    <submittedName>
        <fullName evidence="2">Uncharacterized protein</fullName>
    </submittedName>
</protein>
<accession>A0A831RRN6</accession>
<name>A0A831RRN6_9GAMM</name>
<proteinExistence type="predicted"/>
<reference evidence="2" key="1">
    <citation type="journal article" date="2020" name="mSystems">
        <title>Genome- and Community-Level Interaction Insights into Carbon Utilization and Element Cycling Functions of Hydrothermarchaeota in Hydrothermal Sediment.</title>
        <authorList>
            <person name="Zhou Z."/>
            <person name="Liu Y."/>
            <person name="Xu W."/>
            <person name="Pan J."/>
            <person name="Luo Z.H."/>
            <person name="Li M."/>
        </authorList>
    </citation>
    <scope>NUCLEOTIDE SEQUENCE [LARGE SCALE GENOMIC DNA]</scope>
    <source>
        <strain evidence="2">HyVt-443</strain>
    </source>
</reference>
<comment type="caution">
    <text evidence="2">The sequence shown here is derived from an EMBL/GenBank/DDBJ whole genome shotgun (WGS) entry which is preliminary data.</text>
</comment>
<dbReference type="EMBL" id="DRKP01000194">
    <property type="protein sequence ID" value="HEB97860.1"/>
    <property type="molecule type" value="Genomic_DNA"/>
</dbReference>
<feature type="compositionally biased region" description="Low complexity" evidence="1">
    <location>
        <begin position="76"/>
        <end position="85"/>
    </location>
</feature>
<organism evidence="2">
    <name type="scientific">Sedimenticola thiotaurini</name>
    <dbReference type="NCBI Taxonomy" id="1543721"/>
    <lineage>
        <taxon>Bacteria</taxon>
        <taxon>Pseudomonadati</taxon>
        <taxon>Pseudomonadota</taxon>
        <taxon>Gammaproteobacteria</taxon>
        <taxon>Chromatiales</taxon>
        <taxon>Sedimenticolaceae</taxon>
        <taxon>Sedimenticola</taxon>
    </lineage>
</organism>
<sequence length="100" mass="11184">MNPTDDILGRCWHCGAGLGPHDYGRETGCPGCGRPTRVCRNCRWYDTSRANACQEYRAEPVTEKERANFCEFFEPTTPATAGGPTPEEELRRAAESLFKL</sequence>
<evidence type="ECO:0000256" key="1">
    <source>
        <dbReference type="SAM" id="MobiDB-lite"/>
    </source>
</evidence>
<dbReference type="AlphaFoldDB" id="A0A831RRN6"/>
<gene>
    <name evidence="2" type="ORF">ENI96_15685</name>
</gene>